<evidence type="ECO:0000313" key="2">
    <source>
        <dbReference type="Proteomes" id="UP001162992"/>
    </source>
</evidence>
<keyword evidence="2" id="KW-1185">Reference proteome</keyword>
<evidence type="ECO:0000313" key="1">
    <source>
        <dbReference type="EMBL" id="KAJ7560307.1"/>
    </source>
</evidence>
<sequence>MLPSTVKKKVKKMVSAGVILVRKKQWYQKSFLIAVAALLLLWEGWIYIGPFFPRNFTADYFLHEQFNSTKYVLDLATLVASSQAVTNLRFEQALNSTEFLMGRLTVLEDTTRTLVTQSRFSELANATDLLLQRLKLLEDQFPQAATASQFNQVLNATNLLLQRLEVLEKRCAEVMSTQLDQIRKAANLLLERMKIAEDAGISLQKKLEQQKDSISNTAEKVDQLSRNLEFSIRQSQEVKFLPLNDLERFKVNAEKHGIHGFISEIWGRGDAVGPPEFLYFPSNISHDRLLCIKGNHTKNGTENFYGFAFRESLPSGSVFEPGTTLISNTYWDFTNPWHSMFNLVQFIYWNMHHGCRGANRLLLYHLGELRDSMGSWISNLLLSNHLPWRSDTQIFSGPPVCFEQAVVSRIGIGGVPYFTLQELFKEARCQARRMCNVPFSRTGPSTKKISHVTLMVRERARGYADLSSWEDVVRKSCEKVEGCSWSVMHIANLTFCQQVAEMSRTDILISAHGAQLTNSIFMNPRSRIMEMFPKGWLELAGGGQYIYRNLAEWVGLQHEGYWRDPYTPDCPKPNDPVQCFSFYKDQKLGINATRIGEWLDQVIQDFNQKQEELLADGGQDKSKIPWDSPTCTCTAS</sequence>
<proteinExistence type="predicted"/>
<gene>
    <name evidence="1" type="ORF">O6H91_04G123300</name>
</gene>
<protein>
    <submittedName>
        <fullName evidence="1">Uncharacterized protein</fullName>
    </submittedName>
</protein>
<accession>A0ACC2E1F2</accession>
<organism evidence="1 2">
    <name type="scientific">Diphasiastrum complanatum</name>
    <name type="common">Issler's clubmoss</name>
    <name type="synonym">Lycopodium complanatum</name>
    <dbReference type="NCBI Taxonomy" id="34168"/>
    <lineage>
        <taxon>Eukaryota</taxon>
        <taxon>Viridiplantae</taxon>
        <taxon>Streptophyta</taxon>
        <taxon>Embryophyta</taxon>
        <taxon>Tracheophyta</taxon>
        <taxon>Lycopodiopsida</taxon>
        <taxon>Lycopodiales</taxon>
        <taxon>Lycopodiaceae</taxon>
        <taxon>Lycopodioideae</taxon>
        <taxon>Diphasiastrum</taxon>
    </lineage>
</organism>
<comment type="caution">
    <text evidence="1">The sequence shown here is derived from an EMBL/GenBank/DDBJ whole genome shotgun (WGS) entry which is preliminary data.</text>
</comment>
<reference evidence="2" key="1">
    <citation type="journal article" date="2024" name="Proc. Natl. Acad. Sci. U.S.A.">
        <title>Extraordinary preservation of gene collinearity over three hundred million years revealed in homosporous lycophytes.</title>
        <authorList>
            <person name="Li C."/>
            <person name="Wickell D."/>
            <person name="Kuo L.Y."/>
            <person name="Chen X."/>
            <person name="Nie B."/>
            <person name="Liao X."/>
            <person name="Peng D."/>
            <person name="Ji J."/>
            <person name="Jenkins J."/>
            <person name="Williams M."/>
            <person name="Shu S."/>
            <person name="Plott C."/>
            <person name="Barry K."/>
            <person name="Rajasekar S."/>
            <person name="Grimwood J."/>
            <person name="Han X."/>
            <person name="Sun S."/>
            <person name="Hou Z."/>
            <person name="He W."/>
            <person name="Dai G."/>
            <person name="Sun C."/>
            <person name="Schmutz J."/>
            <person name="Leebens-Mack J.H."/>
            <person name="Li F.W."/>
            <person name="Wang L."/>
        </authorList>
    </citation>
    <scope>NUCLEOTIDE SEQUENCE [LARGE SCALE GENOMIC DNA]</scope>
    <source>
        <strain evidence="2">cv. PW_Plant_1</strain>
    </source>
</reference>
<dbReference type="Proteomes" id="UP001162992">
    <property type="component" value="Chromosome 4"/>
</dbReference>
<dbReference type="EMBL" id="CM055095">
    <property type="protein sequence ID" value="KAJ7560307.1"/>
    <property type="molecule type" value="Genomic_DNA"/>
</dbReference>
<name>A0ACC2E1F2_DIPCM</name>